<sequence>MHYSHRGSRDTLKAMGLPSKNLRWEQQRLYVIDRCNKVHVAQMFPSLYQECLQEAAILLNRLELERKRLIHPDQWGPGLSSENADFPILVRLLRLGFTLQRA</sequence>
<organism evidence="1 2">
    <name type="scientific">Gloeobacter kilaueensis (strain ATCC BAA-2537 / CCAP 1431/1 / ULC 316 / JS1)</name>
    <dbReference type="NCBI Taxonomy" id="1183438"/>
    <lineage>
        <taxon>Bacteria</taxon>
        <taxon>Bacillati</taxon>
        <taxon>Cyanobacteriota</taxon>
        <taxon>Cyanophyceae</taxon>
        <taxon>Gloeobacterales</taxon>
        <taxon>Gloeobacteraceae</taxon>
        <taxon>Gloeobacter</taxon>
    </lineage>
</organism>
<dbReference type="Proteomes" id="UP000017396">
    <property type="component" value="Chromosome"/>
</dbReference>
<accession>U5QNW6</accession>
<name>U5QNW6_GLOK1</name>
<evidence type="ECO:0000313" key="2">
    <source>
        <dbReference type="Proteomes" id="UP000017396"/>
    </source>
</evidence>
<keyword evidence="2" id="KW-1185">Reference proteome</keyword>
<dbReference type="EMBL" id="CP003587">
    <property type="protein sequence ID" value="AGY59289.1"/>
    <property type="molecule type" value="Genomic_DNA"/>
</dbReference>
<protein>
    <submittedName>
        <fullName evidence="1">Uncharacterized protein</fullName>
    </submittedName>
</protein>
<dbReference type="KEGG" id="glj:GKIL_3043"/>
<evidence type="ECO:0000313" key="1">
    <source>
        <dbReference type="EMBL" id="AGY59289.1"/>
    </source>
</evidence>
<dbReference type="AlphaFoldDB" id="U5QNW6"/>
<dbReference type="HOGENOM" id="CLU_2273380_0_0_3"/>
<proteinExistence type="predicted"/>
<dbReference type="RefSeq" id="WP_023174540.1">
    <property type="nucleotide sequence ID" value="NC_022600.1"/>
</dbReference>
<gene>
    <name evidence="1" type="ORF">GKIL_3043</name>
</gene>
<reference evidence="1 2" key="1">
    <citation type="journal article" date="2013" name="PLoS ONE">
        <title>Cultivation and Complete Genome Sequencing of Gloeobacter kilaueensis sp. nov., from a Lava Cave in Kilauea Caldera, Hawai'i.</title>
        <authorList>
            <person name="Saw J.H."/>
            <person name="Schatz M."/>
            <person name="Brown M.V."/>
            <person name="Kunkel D.D."/>
            <person name="Foster J.S."/>
            <person name="Shick H."/>
            <person name="Christensen S."/>
            <person name="Hou S."/>
            <person name="Wan X."/>
            <person name="Donachie S.P."/>
        </authorList>
    </citation>
    <scope>NUCLEOTIDE SEQUENCE [LARGE SCALE GENOMIC DNA]</scope>
    <source>
        <strain evidence="2">JS</strain>
    </source>
</reference>